<evidence type="ECO:0000256" key="3">
    <source>
        <dbReference type="ARBA" id="ARBA00023125"/>
    </source>
</evidence>
<evidence type="ECO:0000259" key="7">
    <source>
        <dbReference type="SMART" id="SM00906"/>
    </source>
</evidence>
<sequence>MSSDQQESHHGSRNAATSSTQTGPDRDRSQDSQEGLENEVSASQGLARTSLSQFFQHGLPSSKWDVFATIDRMRIVYIGTQVSNLSHLINLDQTSKHFLVYPHPEVHPTPPLQVHLRNPFDPQDNLRDIYTPFSKELRDDLVQSFFAKVHPAFPVTEESFFRSRYNDAETTTPLLLLYAILLVGAHVSQHPKVKKSRAMFKSMLFKRGKWLFDLRHENDRQHLVAAALLFTWHLENADTVSMNGYYWSGAACRIAYGIGMHRNILSDPNTPDRMPWRDRRLYRRTWWTLFQVEVMSALEHGRPSMIRQEDFDQAPLELRDFEEAQGIANSGSNFLYCARNIELCYIVLDILRLTSPGLARRESLLDLESFQSRLANWAIGMPMSTDFWSLQLQLHYHCIVLHLFRLHSGTADFAFSSANSRELSSGATRAIIAIFETMLATNVINQCCSTSIMALTASAIHLSKEIQRSITSGAILVALNHVQDLERIFPIATALSEYWPNADGVLKLFSNLTDKFKSLVVNQQQPPAQQEDFDINTLNDINWEDIFAYPYPQQSFGPDDWTNDWPGIEE</sequence>
<dbReference type="CDD" id="cd12148">
    <property type="entry name" value="fungal_TF_MHR"/>
    <property type="match status" value="1"/>
</dbReference>
<feature type="compositionally biased region" description="Polar residues" evidence="6">
    <location>
        <begin position="32"/>
        <end position="43"/>
    </location>
</feature>
<dbReference type="OrthoDB" id="39175at2759"/>
<dbReference type="Pfam" id="PF04082">
    <property type="entry name" value="Fungal_trans"/>
    <property type="match status" value="1"/>
</dbReference>
<protein>
    <recommendedName>
        <fullName evidence="7">Xylanolytic transcriptional activator regulatory domain-containing protein</fullName>
    </recommendedName>
</protein>
<dbReference type="RefSeq" id="XP_013317628.1">
    <property type="nucleotide sequence ID" value="XM_013462174.1"/>
</dbReference>
<evidence type="ECO:0000313" key="8">
    <source>
        <dbReference type="EMBL" id="KIW57044.1"/>
    </source>
</evidence>
<proteinExistence type="predicted"/>
<keyword evidence="9" id="KW-1185">Reference proteome</keyword>
<reference evidence="8 9" key="1">
    <citation type="submission" date="2015-01" db="EMBL/GenBank/DDBJ databases">
        <title>The Genome Sequence of Exophiala xenobiotica CBS118157.</title>
        <authorList>
            <consortium name="The Broad Institute Genomics Platform"/>
            <person name="Cuomo C."/>
            <person name="de Hoog S."/>
            <person name="Gorbushina A."/>
            <person name="Stielow B."/>
            <person name="Teixiera M."/>
            <person name="Abouelleil A."/>
            <person name="Chapman S.B."/>
            <person name="Priest M."/>
            <person name="Young S.K."/>
            <person name="Wortman J."/>
            <person name="Nusbaum C."/>
            <person name="Birren B."/>
        </authorList>
    </citation>
    <scope>NUCLEOTIDE SEQUENCE [LARGE SCALE GENOMIC DNA]</scope>
    <source>
        <strain evidence="8 9">CBS 118157</strain>
    </source>
</reference>
<dbReference type="AlphaFoldDB" id="A0A0D2FAL2"/>
<keyword evidence="4" id="KW-0804">Transcription</keyword>
<keyword evidence="3" id="KW-0238">DNA-binding</keyword>
<accession>A0A0D2FAL2</accession>
<dbReference type="InterPro" id="IPR052073">
    <property type="entry name" value="Amide_Lactam_Regulators"/>
</dbReference>
<name>A0A0D2FAL2_9EURO</name>
<dbReference type="PANTHER" id="PTHR47171">
    <property type="entry name" value="FARA-RELATED"/>
    <property type="match status" value="1"/>
</dbReference>
<dbReference type="HOGENOM" id="CLU_006329_4_1_1"/>
<evidence type="ECO:0000313" key="9">
    <source>
        <dbReference type="Proteomes" id="UP000054342"/>
    </source>
</evidence>
<gene>
    <name evidence="8" type="ORF">PV05_05649</name>
</gene>
<keyword evidence="1" id="KW-0862">Zinc</keyword>
<evidence type="ECO:0000256" key="1">
    <source>
        <dbReference type="ARBA" id="ARBA00022833"/>
    </source>
</evidence>
<organism evidence="8 9">
    <name type="scientific">Exophiala xenobiotica</name>
    <dbReference type="NCBI Taxonomy" id="348802"/>
    <lineage>
        <taxon>Eukaryota</taxon>
        <taxon>Fungi</taxon>
        <taxon>Dikarya</taxon>
        <taxon>Ascomycota</taxon>
        <taxon>Pezizomycotina</taxon>
        <taxon>Eurotiomycetes</taxon>
        <taxon>Chaetothyriomycetidae</taxon>
        <taxon>Chaetothyriales</taxon>
        <taxon>Herpotrichiellaceae</taxon>
        <taxon>Exophiala</taxon>
    </lineage>
</organism>
<dbReference type="PANTHER" id="PTHR47171:SF4">
    <property type="entry name" value="ACETAMIDASE REGULATORY PROTEIN"/>
    <property type="match status" value="1"/>
</dbReference>
<dbReference type="GO" id="GO:0008270">
    <property type="term" value="F:zinc ion binding"/>
    <property type="evidence" value="ECO:0007669"/>
    <property type="project" value="InterPro"/>
</dbReference>
<keyword evidence="2" id="KW-0805">Transcription regulation</keyword>
<evidence type="ECO:0000256" key="5">
    <source>
        <dbReference type="ARBA" id="ARBA00023242"/>
    </source>
</evidence>
<dbReference type="GO" id="GO:0003677">
    <property type="term" value="F:DNA binding"/>
    <property type="evidence" value="ECO:0007669"/>
    <property type="project" value="UniProtKB-KW"/>
</dbReference>
<evidence type="ECO:0000256" key="4">
    <source>
        <dbReference type="ARBA" id="ARBA00023163"/>
    </source>
</evidence>
<dbReference type="GeneID" id="25327557"/>
<evidence type="ECO:0000256" key="2">
    <source>
        <dbReference type="ARBA" id="ARBA00023015"/>
    </source>
</evidence>
<feature type="compositionally biased region" description="Basic and acidic residues" evidence="6">
    <location>
        <begin position="1"/>
        <end position="10"/>
    </location>
</feature>
<feature type="region of interest" description="Disordered" evidence="6">
    <location>
        <begin position="1"/>
        <end position="43"/>
    </location>
</feature>
<dbReference type="InterPro" id="IPR007219">
    <property type="entry name" value="XnlR_reg_dom"/>
</dbReference>
<dbReference type="Proteomes" id="UP000054342">
    <property type="component" value="Unassembled WGS sequence"/>
</dbReference>
<feature type="domain" description="Xylanolytic transcriptional activator regulatory" evidence="7">
    <location>
        <begin position="244"/>
        <end position="321"/>
    </location>
</feature>
<dbReference type="GO" id="GO:0006351">
    <property type="term" value="P:DNA-templated transcription"/>
    <property type="evidence" value="ECO:0007669"/>
    <property type="project" value="InterPro"/>
</dbReference>
<evidence type="ECO:0000256" key="6">
    <source>
        <dbReference type="SAM" id="MobiDB-lite"/>
    </source>
</evidence>
<dbReference type="SMART" id="SM00906">
    <property type="entry name" value="Fungal_trans"/>
    <property type="match status" value="1"/>
</dbReference>
<keyword evidence="5" id="KW-0539">Nucleus</keyword>
<dbReference type="EMBL" id="KN847319">
    <property type="protein sequence ID" value="KIW57044.1"/>
    <property type="molecule type" value="Genomic_DNA"/>
</dbReference>
<feature type="compositionally biased region" description="Polar residues" evidence="6">
    <location>
        <begin position="14"/>
        <end position="23"/>
    </location>
</feature>